<sequence>MHPHRSQPRPQSRMSATASSISRPSFCRVSTESVKLELFTEEKLLGKGNFFDRSTAKEIFAAAISQIALEEFSESQEAFDQVS</sequence>
<name>A0A4U5P044_STECR</name>
<protein>
    <submittedName>
        <fullName evidence="2">Uncharacterized protein</fullName>
    </submittedName>
</protein>
<reference evidence="2 3" key="2">
    <citation type="journal article" date="2019" name="G3 (Bethesda)">
        <title>Hybrid Assembly of the Genome of the Entomopathogenic Nematode Steinernema carpocapsae Identifies the X-Chromosome.</title>
        <authorList>
            <person name="Serra L."/>
            <person name="Macchietto M."/>
            <person name="Macias-Munoz A."/>
            <person name="McGill C.J."/>
            <person name="Rodriguez I.M."/>
            <person name="Rodriguez B."/>
            <person name="Murad R."/>
            <person name="Mortazavi A."/>
        </authorList>
    </citation>
    <scope>NUCLEOTIDE SEQUENCE [LARGE SCALE GENOMIC DNA]</scope>
    <source>
        <strain evidence="2 3">ALL</strain>
    </source>
</reference>
<dbReference type="Proteomes" id="UP000298663">
    <property type="component" value="Unassembled WGS sequence"/>
</dbReference>
<keyword evidence="3" id="KW-1185">Reference proteome</keyword>
<dbReference type="EMBL" id="AZBU02000003">
    <property type="protein sequence ID" value="TKR89051.1"/>
    <property type="molecule type" value="Genomic_DNA"/>
</dbReference>
<reference evidence="2 3" key="1">
    <citation type="journal article" date="2015" name="Genome Biol.">
        <title>Comparative genomics of Steinernema reveals deeply conserved gene regulatory networks.</title>
        <authorList>
            <person name="Dillman A.R."/>
            <person name="Macchietto M."/>
            <person name="Porter C.F."/>
            <person name="Rogers A."/>
            <person name="Williams B."/>
            <person name="Antoshechkin I."/>
            <person name="Lee M.M."/>
            <person name="Goodwin Z."/>
            <person name="Lu X."/>
            <person name="Lewis E.E."/>
            <person name="Goodrich-Blair H."/>
            <person name="Stock S.P."/>
            <person name="Adams B.J."/>
            <person name="Sternberg P.W."/>
            <person name="Mortazavi A."/>
        </authorList>
    </citation>
    <scope>NUCLEOTIDE SEQUENCE [LARGE SCALE GENOMIC DNA]</scope>
    <source>
        <strain evidence="2 3">ALL</strain>
    </source>
</reference>
<proteinExistence type="predicted"/>
<accession>A0A4U5P044</accession>
<dbReference type="AlphaFoldDB" id="A0A4U5P044"/>
<gene>
    <name evidence="2" type="ORF">L596_013211</name>
</gene>
<organism evidence="2 3">
    <name type="scientific">Steinernema carpocapsae</name>
    <name type="common">Entomopathogenic nematode</name>
    <dbReference type="NCBI Taxonomy" id="34508"/>
    <lineage>
        <taxon>Eukaryota</taxon>
        <taxon>Metazoa</taxon>
        <taxon>Ecdysozoa</taxon>
        <taxon>Nematoda</taxon>
        <taxon>Chromadorea</taxon>
        <taxon>Rhabditida</taxon>
        <taxon>Tylenchina</taxon>
        <taxon>Panagrolaimomorpha</taxon>
        <taxon>Strongyloidoidea</taxon>
        <taxon>Steinernematidae</taxon>
        <taxon>Steinernema</taxon>
    </lineage>
</organism>
<evidence type="ECO:0000313" key="3">
    <source>
        <dbReference type="Proteomes" id="UP000298663"/>
    </source>
</evidence>
<feature type="region of interest" description="Disordered" evidence="1">
    <location>
        <begin position="1"/>
        <end position="24"/>
    </location>
</feature>
<evidence type="ECO:0000313" key="2">
    <source>
        <dbReference type="EMBL" id="TKR89051.1"/>
    </source>
</evidence>
<comment type="caution">
    <text evidence="2">The sequence shown here is derived from an EMBL/GenBank/DDBJ whole genome shotgun (WGS) entry which is preliminary data.</text>
</comment>
<feature type="compositionally biased region" description="Polar residues" evidence="1">
    <location>
        <begin position="8"/>
        <end position="24"/>
    </location>
</feature>
<evidence type="ECO:0000256" key="1">
    <source>
        <dbReference type="SAM" id="MobiDB-lite"/>
    </source>
</evidence>